<dbReference type="GO" id="GO:0005669">
    <property type="term" value="C:transcription factor TFIID complex"/>
    <property type="evidence" value="ECO:0007669"/>
    <property type="project" value="InterPro"/>
</dbReference>
<proteinExistence type="inferred from homology"/>
<keyword evidence="6" id="KW-0539">Nucleus</keyword>
<name>A0A3R7BRP0_APHAT</name>
<accession>A0A3R7BRP0</accession>
<feature type="domain" description="Bromodomain associated" evidence="8">
    <location>
        <begin position="14"/>
        <end position="94"/>
    </location>
</feature>
<keyword evidence="4" id="KW-0805">Transcription regulation</keyword>
<dbReference type="AlphaFoldDB" id="A0A3R7BRP0"/>
<reference evidence="11 12" key="1">
    <citation type="submission" date="2018-08" db="EMBL/GenBank/DDBJ databases">
        <title>Aphanomyces genome sequencing and annotation.</title>
        <authorList>
            <person name="Minardi D."/>
            <person name="Oidtmann B."/>
            <person name="Van Der Giezen M."/>
            <person name="Studholme D.J."/>
        </authorList>
    </citation>
    <scope>NUCLEOTIDE SEQUENCE [LARGE SCALE GENOMIC DNA]</scope>
    <source>
        <strain evidence="10 11">Da</strain>
        <strain evidence="9 12">Sv</strain>
    </source>
</reference>
<dbReference type="PANTHER" id="PTHR46338">
    <property type="entry name" value="TRANSCRIPTION INITIATION FACTOR TFIID SUBUNIT 8"/>
    <property type="match status" value="1"/>
</dbReference>
<dbReference type="Pfam" id="PF10406">
    <property type="entry name" value="TAF8_C"/>
    <property type="match status" value="1"/>
</dbReference>
<evidence type="ECO:0000256" key="7">
    <source>
        <dbReference type="SAM" id="MobiDB-lite"/>
    </source>
</evidence>
<dbReference type="SMART" id="SM00576">
    <property type="entry name" value="BTP"/>
    <property type="match status" value="1"/>
</dbReference>
<dbReference type="Gene3D" id="1.10.20.10">
    <property type="entry name" value="Histone, subunit A"/>
    <property type="match status" value="1"/>
</dbReference>
<organism evidence="10 11">
    <name type="scientific">Aphanomyces astaci</name>
    <name type="common">Crayfish plague agent</name>
    <dbReference type="NCBI Taxonomy" id="112090"/>
    <lineage>
        <taxon>Eukaryota</taxon>
        <taxon>Sar</taxon>
        <taxon>Stramenopiles</taxon>
        <taxon>Oomycota</taxon>
        <taxon>Saprolegniomycetes</taxon>
        <taxon>Saprolegniales</taxon>
        <taxon>Verrucalvaceae</taxon>
        <taxon>Aphanomyces</taxon>
    </lineage>
</organism>
<dbReference type="Proteomes" id="UP000285430">
    <property type="component" value="Unassembled WGS sequence"/>
</dbReference>
<dbReference type="Pfam" id="PF07524">
    <property type="entry name" value="Bromo_TP"/>
    <property type="match status" value="1"/>
</dbReference>
<evidence type="ECO:0000256" key="3">
    <source>
        <dbReference type="ARBA" id="ARBA00017307"/>
    </source>
</evidence>
<dbReference type="EMBL" id="QUTH01003160">
    <property type="protein sequence ID" value="RHZ21273.1"/>
    <property type="molecule type" value="Genomic_DNA"/>
</dbReference>
<comment type="subcellular location">
    <subcellularLocation>
        <location evidence="1">Nucleus</location>
    </subcellularLocation>
</comment>
<dbReference type="GO" id="GO:0046982">
    <property type="term" value="F:protein heterodimerization activity"/>
    <property type="evidence" value="ECO:0007669"/>
    <property type="project" value="InterPro"/>
</dbReference>
<gene>
    <name evidence="9" type="ORF">DYB35_000320</name>
    <name evidence="10" type="ORF">DYB37_000214</name>
</gene>
<evidence type="ECO:0000256" key="2">
    <source>
        <dbReference type="ARBA" id="ARBA00008767"/>
    </source>
</evidence>
<comment type="caution">
    <text evidence="10">The sequence shown here is derived from an EMBL/GenBank/DDBJ whole genome shotgun (WGS) entry which is preliminary data.</text>
</comment>
<dbReference type="EMBL" id="QUTG01003073">
    <property type="protein sequence ID" value="RHY93360.1"/>
    <property type="molecule type" value="Genomic_DNA"/>
</dbReference>
<dbReference type="InterPro" id="IPR006565">
    <property type="entry name" value="BTP"/>
</dbReference>
<evidence type="ECO:0000313" key="11">
    <source>
        <dbReference type="Proteomes" id="UP000285430"/>
    </source>
</evidence>
<evidence type="ECO:0000256" key="1">
    <source>
        <dbReference type="ARBA" id="ARBA00004123"/>
    </source>
</evidence>
<dbReference type="Proteomes" id="UP000285712">
    <property type="component" value="Unassembled WGS sequence"/>
</dbReference>
<evidence type="ECO:0000313" key="9">
    <source>
        <dbReference type="EMBL" id="RHY93360.1"/>
    </source>
</evidence>
<keyword evidence="5" id="KW-0804">Transcription</keyword>
<feature type="region of interest" description="Disordered" evidence="7">
    <location>
        <begin position="113"/>
        <end position="148"/>
    </location>
</feature>
<evidence type="ECO:0000256" key="6">
    <source>
        <dbReference type="ARBA" id="ARBA00023242"/>
    </source>
</evidence>
<dbReference type="InterPro" id="IPR037818">
    <property type="entry name" value="TAF8"/>
</dbReference>
<dbReference type="PANTHER" id="PTHR46338:SF1">
    <property type="entry name" value="TRANSCRIPTION INITIATION FACTOR TFIID SUBUNIT 8"/>
    <property type="match status" value="1"/>
</dbReference>
<dbReference type="InterPro" id="IPR009072">
    <property type="entry name" value="Histone-fold"/>
</dbReference>
<dbReference type="InterPro" id="IPR019473">
    <property type="entry name" value="TFIID_su8_C"/>
</dbReference>
<dbReference type="SUPFAM" id="SSF47113">
    <property type="entry name" value="Histone-fold"/>
    <property type="match status" value="1"/>
</dbReference>
<evidence type="ECO:0000313" key="10">
    <source>
        <dbReference type="EMBL" id="RHZ21273.1"/>
    </source>
</evidence>
<dbReference type="VEuPathDB" id="FungiDB:H257_01588"/>
<comment type="similarity">
    <text evidence="2">Belongs to the TAF8 family.</text>
</comment>
<sequence>MADDLQDGTGQSARQFAHAVSQMAVTNILAKGAGFEYVQPSATSALVDVMAAYIQKIGRDAQELAEVAGRAKPRGTDVSLALKDMVPYPVGLDDMIKAFQESQHRYEGKLAFPREVPKFPAPSKKRKADDDPIEEIGQRDSDKPAYAPSFAPPLPFKHSYSQQSHVVVSKEVDPKRIRLDLLHQKSEVQASLHNLADHVVAAPTALVDPVWKPHVSRLDLANPYLAPPRVESAAKQSNPWTIYAAPTPSYRPVVAKPTKRAIEIMSGSDSLTNDNSNANNQKYAENFILDRFTFDIGQS</sequence>
<evidence type="ECO:0000256" key="4">
    <source>
        <dbReference type="ARBA" id="ARBA00023015"/>
    </source>
</evidence>
<dbReference type="CDD" id="cd00076">
    <property type="entry name" value="HFD_SF"/>
    <property type="match status" value="1"/>
</dbReference>
<protein>
    <recommendedName>
        <fullName evidence="3">Transcription initiation factor TFIID subunit 8</fullName>
    </recommendedName>
</protein>
<evidence type="ECO:0000256" key="5">
    <source>
        <dbReference type="ARBA" id="ARBA00023163"/>
    </source>
</evidence>
<evidence type="ECO:0000313" key="12">
    <source>
        <dbReference type="Proteomes" id="UP000285712"/>
    </source>
</evidence>
<evidence type="ECO:0000259" key="8">
    <source>
        <dbReference type="SMART" id="SM00576"/>
    </source>
</evidence>